<sequence length="634" mass="73372">MLPAAVELNKLYLSEHLTPPVMAYLVTCSIMRLPRQISRDRLEIYVDHMKNLTRDVKSDVINMFSRELANRGMGYGSEVVQRFVKNFVKEKVEQAEVVVEEPEVDNSHDLALDAMERLLLLATTQKNNDQLKQVHLMISQVLLFDNAEIIKKFEDLVTKDIEKHYNLILLFFYKCAIFSIADQEFSALFCRIFNHILDECSDQIKNCDQYFVKVLSESPLYPPDFLHRLVIYCSESETLDFGFTMIHNLLFGHNLSFNLITALLSLSLNVNQSTRERATRLILEAYSNQIGLEEIDNFVLCLMDELVGSAEVEELVFKINLIFNHLSISHTHFIKFIEVTGCLSEQKYEEIFSQLNNTIIELFYESQQLFDSITNCKESNKNFLVKYLEILDARKSFTQDLVNHIKEYYRLTGDLNFYGLILKYVTSTEIIDEIPSILNHSETMCRNILGKIISQPNHESALSPIDLVIALHRLEDRIEIRSLTKAISACFNHRKVYTQEIMAVILQNLVNSTPIPTLTLRTMIQALTLVPKLAGFVMTLMQKLILKQVWKFPKLWKGFIKCCERTKPQSFGILLQLPIRNLEDCLHVSTDLHLSLQAHVKNMSKQQKSMINKAVMKVLEQEVQINKNVERDVE</sequence>
<dbReference type="OMA" id="QPNHESA"/>
<gene>
    <name evidence="2" type="ORF">RF11_05527</name>
</gene>
<dbReference type="Proteomes" id="UP000031668">
    <property type="component" value="Unassembled WGS sequence"/>
</dbReference>
<protein>
    <submittedName>
        <fullName evidence="2">Symplekin</fullName>
    </submittedName>
</protein>
<dbReference type="Pfam" id="PF12295">
    <property type="entry name" value="Symplekin_C"/>
    <property type="match status" value="1"/>
</dbReference>
<evidence type="ECO:0000313" key="2">
    <source>
        <dbReference type="EMBL" id="KII62096.1"/>
    </source>
</evidence>
<comment type="caution">
    <text evidence="2">The sequence shown here is derived from an EMBL/GenBank/DDBJ whole genome shotgun (WGS) entry which is preliminary data.</text>
</comment>
<keyword evidence="3" id="KW-1185">Reference proteome</keyword>
<evidence type="ECO:0000259" key="1">
    <source>
        <dbReference type="Pfam" id="PF12295"/>
    </source>
</evidence>
<name>A0A0C2MKG2_THEKT</name>
<dbReference type="InterPro" id="IPR021850">
    <property type="entry name" value="Symplekin/Pta1"/>
</dbReference>
<proteinExistence type="predicted"/>
<dbReference type="AlphaFoldDB" id="A0A0C2MKG2"/>
<evidence type="ECO:0000313" key="3">
    <source>
        <dbReference type="Proteomes" id="UP000031668"/>
    </source>
</evidence>
<dbReference type="EMBL" id="JWZT01005111">
    <property type="protein sequence ID" value="KII62096.1"/>
    <property type="molecule type" value="Genomic_DNA"/>
</dbReference>
<dbReference type="PANTHER" id="PTHR15245:SF20">
    <property type="entry name" value="SYMPLEKIN"/>
    <property type="match status" value="1"/>
</dbReference>
<feature type="domain" description="Symplekin C-terminal" evidence="1">
    <location>
        <begin position="417"/>
        <end position="587"/>
    </location>
</feature>
<dbReference type="PANTHER" id="PTHR15245">
    <property type="entry name" value="SYMPLEKIN-RELATED"/>
    <property type="match status" value="1"/>
</dbReference>
<dbReference type="InterPro" id="IPR022075">
    <property type="entry name" value="Symplekin_C"/>
</dbReference>
<accession>A0A0C2MKG2</accession>
<dbReference type="OrthoDB" id="6019007at2759"/>
<dbReference type="GO" id="GO:0005847">
    <property type="term" value="C:mRNA cleavage and polyadenylation specificity factor complex"/>
    <property type="evidence" value="ECO:0007669"/>
    <property type="project" value="TreeGrafter"/>
</dbReference>
<reference evidence="2 3" key="1">
    <citation type="journal article" date="2014" name="Genome Biol. Evol.">
        <title>The genome of the myxosporean Thelohanellus kitauei shows adaptations to nutrient acquisition within its fish host.</title>
        <authorList>
            <person name="Yang Y."/>
            <person name="Xiong J."/>
            <person name="Zhou Z."/>
            <person name="Huo F."/>
            <person name="Miao W."/>
            <person name="Ran C."/>
            <person name="Liu Y."/>
            <person name="Zhang J."/>
            <person name="Feng J."/>
            <person name="Wang M."/>
            <person name="Wang M."/>
            <person name="Wang L."/>
            <person name="Yao B."/>
        </authorList>
    </citation>
    <scope>NUCLEOTIDE SEQUENCE [LARGE SCALE GENOMIC DNA]</scope>
    <source>
        <strain evidence="2">Wuqing</strain>
    </source>
</reference>
<organism evidence="2 3">
    <name type="scientific">Thelohanellus kitauei</name>
    <name type="common">Myxosporean</name>
    <dbReference type="NCBI Taxonomy" id="669202"/>
    <lineage>
        <taxon>Eukaryota</taxon>
        <taxon>Metazoa</taxon>
        <taxon>Cnidaria</taxon>
        <taxon>Myxozoa</taxon>
        <taxon>Myxosporea</taxon>
        <taxon>Bivalvulida</taxon>
        <taxon>Platysporina</taxon>
        <taxon>Myxobolidae</taxon>
        <taxon>Thelohanellus</taxon>
    </lineage>
</organism>